<comment type="caution">
    <text evidence="4">The sequence shown here is derived from an EMBL/GenBank/DDBJ whole genome shotgun (WGS) entry which is preliminary data.</text>
</comment>
<dbReference type="SUPFAM" id="SSF51735">
    <property type="entry name" value="NAD(P)-binding Rossmann-fold domains"/>
    <property type="match status" value="1"/>
</dbReference>
<dbReference type="Gene3D" id="3.40.50.720">
    <property type="entry name" value="NAD(P)-binding Rossmann-like Domain"/>
    <property type="match status" value="2"/>
</dbReference>
<dbReference type="RefSeq" id="WP_171647872.1">
    <property type="nucleotide sequence ID" value="NZ_WHOA01000234.1"/>
</dbReference>
<proteinExistence type="inferred from homology"/>
<dbReference type="InterPro" id="IPR005913">
    <property type="entry name" value="dTDP_dehydrorham_reduct"/>
</dbReference>
<keyword evidence="2" id="KW-0521">NADP</keyword>
<dbReference type="Pfam" id="PF04321">
    <property type="entry name" value="RmlD_sub_bind"/>
    <property type="match status" value="1"/>
</dbReference>
<evidence type="ECO:0000256" key="1">
    <source>
        <dbReference type="ARBA" id="ARBA00010944"/>
    </source>
</evidence>
<accession>A0ABX1Y4M2</accession>
<gene>
    <name evidence="4" type="ORF">GC098_31575</name>
</gene>
<dbReference type="EC" id="1.1.1.133" evidence="2"/>
<sequence length="281" mass="32054">MKIIIFGVSGTVGKALTKTLTVNHHDVYGSYNLSKPSFLPSDHTIQLPIGELDLLDKFLSQVNPDFVVMTLRGDFVKQLKFHIKTAEYLRNTGGRMIFCSTSNVFDASTDSPHFEQDPPSAASDYGQFKVECERVLAEILLDKLIIVRIPTLFGHDTPRTNELRQQLQDGESIKIYSNLYSTRNTDQLLSMQLTYLMEQGLTGIYHLGTTDIMNHSEFTKKLLTRWGYTDVAFEVLKQDTFSSVIPEKYDNSLLTNNPLPNKLQINHEQLIEYLSMFKFAR</sequence>
<dbReference type="PANTHER" id="PTHR10491">
    <property type="entry name" value="DTDP-4-DEHYDRORHAMNOSE REDUCTASE"/>
    <property type="match status" value="1"/>
</dbReference>
<comment type="similarity">
    <text evidence="1 2">Belongs to the dTDP-4-dehydrorhamnose reductase family.</text>
</comment>
<comment type="function">
    <text evidence="2">Catalyzes the reduction of dTDP-6-deoxy-L-lyxo-4-hexulose to yield dTDP-L-rhamnose.</text>
</comment>
<keyword evidence="2" id="KW-0560">Oxidoreductase</keyword>
<keyword evidence="5" id="KW-1185">Reference proteome</keyword>
<dbReference type="InterPro" id="IPR036291">
    <property type="entry name" value="NAD(P)-bd_dom_sf"/>
</dbReference>
<dbReference type="InterPro" id="IPR029903">
    <property type="entry name" value="RmlD-like-bd"/>
</dbReference>
<dbReference type="PANTHER" id="PTHR10491:SF4">
    <property type="entry name" value="METHIONINE ADENOSYLTRANSFERASE 2 SUBUNIT BETA"/>
    <property type="match status" value="1"/>
</dbReference>
<organism evidence="4 5">
    <name type="scientific">Paenibacillus phytorum</name>
    <dbReference type="NCBI Taxonomy" id="2654977"/>
    <lineage>
        <taxon>Bacteria</taxon>
        <taxon>Bacillati</taxon>
        <taxon>Bacillota</taxon>
        <taxon>Bacilli</taxon>
        <taxon>Bacillales</taxon>
        <taxon>Paenibacillaceae</taxon>
        <taxon>Paenibacillus</taxon>
    </lineage>
</organism>
<evidence type="ECO:0000259" key="3">
    <source>
        <dbReference type="Pfam" id="PF04321"/>
    </source>
</evidence>
<protein>
    <recommendedName>
        <fullName evidence="2">dTDP-4-dehydrorhamnose reductase</fullName>
        <ecNumber evidence="2">1.1.1.133</ecNumber>
    </recommendedName>
</protein>
<evidence type="ECO:0000256" key="2">
    <source>
        <dbReference type="RuleBase" id="RU364082"/>
    </source>
</evidence>
<dbReference type="Proteomes" id="UP000616779">
    <property type="component" value="Unassembled WGS sequence"/>
</dbReference>
<dbReference type="Gene3D" id="3.90.25.10">
    <property type="entry name" value="UDP-galactose 4-epimerase, domain 1"/>
    <property type="match status" value="1"/>
</dbReference>
<dbReference type="EMBL" id="WHOA01000234">
    <property type="protein sequence ID" value="NOU75842.1"/>
    <property type="molecule type" value="Genomic_DNA"/>
</dbReference>
<feature type="domain" description="RmlD-like substrate binding" evidence="3">
    <location>
        <begin position="85"/>
        <end position="244"/>
    </location>
</feature>
<reference evidence="4 5" key="1">
    <citation type="submission" date="2019-10" db="EMBL/GenBank/DDBJ databases">
        <title>Description of Paenibacillus terrestris sp. nov.</title>
        <authorList>
            <person name="Carlier A."/>
            <person name="Qi S."/>
        </authorList>
    </citation>
    <scope>NUCLEOTIDE SEQUENCE [LARGE SCALE GENOMIC DNA]</scope>
    <source>
        <strain evidence="4 5">LMG 31458</strain>
    </source>
</reference>
<evidence type="ECO:0000313" key="4">
    <source>
        <dbReference type="EMBL" id="NOU75842.1"/>
    </source>
</evidence>
<comment type="pathway">
    <text evidence="2">Carbohydrate biosynthesis; dTDP-L-rhamnose biosynthesis.</text>
</comment>
<name>A0ABX1Y4M2_9BACL</name>
<evidence type="ECO:0000313" key="5">
    <source>
        <dbReference type="Proteomes" id="UP000616779"/>
    </source>
</evidence>